<proteinExistence type="predicted"/>
<feature type="region of interest" description="Disordered" evidence="1">
    <location>
        <begin position="44"/>
        <end position="76"/>
    </location>
</feature>
<dbReference type="Proteomes" id="UP000822688">
    <property type="component" value="Chromosome 3"/>
</dbReference>
<dbReference type="Gene3D" id="2.170.270.10">
    <property type="entry name" value="SET domain"/>
    <property type="match status" value="1"/>
</dbReference>
<dbReference type="InterPro" id="IPR046341">
    <property type="entry name" value="SET_dom_sf"/>
</dbReference>
<dbReference type="PROSITE" id="PS50280">
    <property type="entry name" value="SET"/>
    <property type="match status" value="1"/>
</dbReference>
<dbReference type="AlphaFoldDB" id="A0A8T0IL05"/>
<dbReference type="Gene3D" id="1.10.220.160">
    <property type="match status" value="1"/>
</dbReference>
<name>A0A8T0IL05_CERPU</name>
<dbReference type="SMART" id="SM00317">
    <property type="entry name" value="SET"/>
    <property type="match status" value="1"/>
</dbReference>
<evidence type="ECO:0000259" key="2">
    <source>
        <dbReference type="PROSITE" id="PS50280"/>
    </source>
</evidence>
<feature type="compositionally biased region" description="Basic residues" evidence="1">
    <location>
        <begin position="58"/>
        <end position="69"/>
    </location>
</feature>
<protein>
    <recommendedName>
        <fullName evidence="2">SET domain-containing protein</fullName>
    </recommendedName>
</protein>
<comment type="caution">
    <text evidence="3">The sequence shown here is derived from an EMBL/GenBank/DDBJ whole genome shotgun (WGS) entry which is preliminary data.</text>
</comment>
<accession>A0A8T0IL05</accession>
<dbReference type="Gene3D" id="6.10.140.2220">
    <property type="match status" value="1"/>
</dbReference>
<evidence type="ECO:0000313" key="3">
    <source>
        <dbReference type="EMBL" id="KAG0583133.1"/>
    </source>
</evidence>
<organism evidence="3 4">
    <name type="scientific">Ceratodon purpureus</name>
    <name type="common">Fire moss</name>
    <name type="synonym">Dicranum purpureum</name>
    <dbReference type="NCBI Taxonomy" id="3225"/>
    <lineage>
        <taxon>Eukaryota</taxon>
        <taxon>Viridiplantae</taxon>
        <taxon>Streptophyta</taxon>
        <taxon>Embryophyta</taxon>
        <taxon>Bryophyta</taxon>
        <taxon>Bryophytina</taxon>
        <taxon>Bryopsida</taxon>
        <taxon>Dicranidae</taxon>
        <taxon>Pseudoditrichales</taxon>
        <taxon>Ditrichaceae</taxon>
        <taxon>Ceratodon</taxon>
    </lineage>
</organism>
<feature type="domain" description="SET" evidence="2">
    <location>
        <begin position="84"/>
        <end position="355"/>
    </location>
</feature>
<dbReference type="PANTHER" id="PTHR12197">
    <property type="entry name" value="HISTONE-LYSINE N-METHYLTRANSFERASE SMYD"/>
    <property type="match status" value="1"/>
</dbReference>
<evidence type="ECO:0000256" key="1">
    <source>
        <dbReference type="SAM" id="MobiDB-lite"/>
    </source>
</evidence>
<evidence type="ECO:0000313" key="4">
    <source>
        <dbReference type="Proteomes" id="UP000822688"/>
    </source>
</evidence>
<dbReference type="CDD" id="cd20071">
    <property type="entry name" value="SET_SMYD"/>
    <property type="match status" value="1"/>
</dbReference>
<dbReference type="SUPFAM" id="SSF82199">
    <property type="entry name" value="SET domain"/>
    <property type="match status" value="1"/>
</dbReference>
<reference evidence="3" key="1">
    <citation type="submission" date="2020-06" db="EMBL/GenBank/DDBJ databases">
        <title>WGS assembly of Ceratodon purpureus strain R40.</title>
        <authorList>
            <person name="Carey S.B."/>
            <person name="Jenkins J."/>
            <person name="Shu S."/>
            <person name="Lovell J.T."/>
            <person name="Sreedasyam A."/>
            <person name="Maumus F."/>
            <person name="Tiley G.P."/>
            <person name="Fernandez-Pozo N."/>
            <person name="Barry K."/>
            <person name="Chen C."/>
            <person name="Wang M."/>
            <person name="Lipzen A."/>
            <person name="Daum C."/>
            <person name="Saski C.A."/>
            <person name="Payton A.C."/>
            <person name="Mcbreen J.C."/>
            <person name="Conrad R.E."/>
            <person name="Kollar L.M."/>
            <person name="Olsson S."/>
            <person name="Huttunen S."/>
            <person name="Landis J.B."/>
            <person name="Wickett N.J."/>
            <person name="Johnson M.G."/>
            <person name="Rensing S.A."/>
            <person name="Grimwood J."/>
            <person name="Schmutz J."/>
            <person name="Mcdaniel S.F."/>
        </authorList>
    </citation>
    <scope>NUCLEOTIDE SEQUENCE</scope>
    <source>
        <strain evidence="3">R40</strain>
    </source>
</reference>
<dbReference type="InterPro" id="IPR001214">
    <property type="entry name" value="SET_dom"/>
</dbReference>
<sequence length="599" mass="65616">MRRSIRGGGEVSEMEVDAVANGVAALEVEDSCGAVVVDEGREGKVEAEGEGGVAAAKSSKKKKKKKKVNSHGPDSSAEVFQALPSQKLVESLFPWTAVMRPRRGRCAIAARDIKAGEAVVVEQAVAFVPRSQDRTSVCHECCRDLHRDVRSVECSRCKYAVYCQDCEESAMASHSKWCKVSQQIKEVAKISDCDDDLLRFVMALALKRPLHNNDGGVGILKDGVIHSTIQDALALQTHEGKATSAWKASVRRGCNLLLSNWSLYSEVTENVTSTGSQFATLEELETLALLVNTNAHGMGSQGIHNADVALGMFPFVSMLNHSCWPNCCFASEGRVMTVRATQDIPKDTELCVSYINLYEPRGVRKQILADTKHFDCSCVRCSEPLKSSIDRFLEAAMCSVKGCDGVQVKSISLAGRNYKRDQGGSSWECDVCSRVANPVSSTSFPGKNISGVDKPWELEIEAENRLATAMAVYGERKFKDARVLLERFLTDFSGKLHPLHVFLFDALTPLMNCCRALGDAGEAARVCRNIITSLEKVVPGNSLELANFYFCLGEMYIERADESSTSPAIAKRYRKQGQEAFQKVRLARKICLGKANLPS</sequence>
<keyword evidence="4" id="KW-1185">Reference proteome</keyword>
<gene>
    <name evidence="3" type="ORF">KC19_3G112100</name>
</gene>
<dbReference type="Pfam" id="PF00856">
    <property type="entry name" value="SET"/>
    <property type="match status" value="1"/>
</dbReference>
<dbReference type="EMBL" id="CM026423">
    <property type="protein sequence ID" value="KAG0583133.1"/>
    <property type="molecule type" value="Genomic_DNA"/>
</dbReference>
<dbReference type="InterPro" id="IPR050869">
    <property type="entry name" value="H3K4_H4K5_MeTrfase"/>
</dbReference>
<dbReference type="PANTHER" id="PTHR12197:SF282">
    <property type="entry name" value="SET DOMAIN-CONTAINING PROTEIN"/>
    <property type="match status" value="1"/>
</dbReference>